<evidence type="ECO:0000313" key="2">
    <source>
        <dbReference type="Proteomes" id="UP000580250"/>
    </source>
</evidence>
<proteinExistence type="predicted"/>
<evidence type="ECO:0000313" key="1">
    <source>
        <dbReference type="EMBL" id="CAD2187012.1"/>
    </source>
</evidence>
<protein>
    <submittedName>
        <fullName evidence="1">Uncharacterized protein</fullName>
    </submittedName>
</protein>
<organism evidence="1 2">
    <name type="scientific">Meloidogyne enterolobii</name>
    <name type="common">Root-knot nematode worm</name>
    <name type="synonym">Meloidogyne mayaguensis</name>
    <dbReference type="NCBI Taxonomy" id="390850"/>
    <lineage>
        <taxon>Eukaryota</taxon>
        <taxon>Metazoa</taxon>
        <taxon>Ecdysozoa</taxon>
        <taxon>Nematoda</taxon>
        <taxon>Chromadorea</taxon>
        <taxon>Rhabditida</taxon>
        <taxon>Tylenchina</taxon>
        <taxon>Tylenchomorpha</taxon>
        <taxon>Tylenchoidea</taxon>
        <taxon>Meloidogynidae</taxon>
        <taxon>Meloidogyninae</taxon>
        <taxon>Meloidogyne</taxon>
    </lineage>
</organism>
<dbReference type="AlphaFoldDB" id="A0A6V7WJ24"/>
<dbReference type="EMBL" id="CAJEWN010000617">
    <property type="protein sequence ID" value="CAD2187012.1"/>
    <property type="molecule type" value="Genomic_DNA"/>
</dbReference>
<name>A0A6V7WJ24_MELEN</name>
<gene>
    <name evidence="1" type="ORF">MENT_LOCUS39565</name>
</gene>
<comment type="caution">
    <text evidence="1">The sequence shown here is derived from an EMBL/GenBank/DDBJ whole genome shotgun (WGS) entry which is preliminary data.</text>
</comment>
<sequence length="59" mass="7143">MNLKDYFEENDVIISTFELMHEEETSFSEKREEFLTNIFKCTAKALQQFHEFGIRIHVK</sequence>
<reference evidence="1 2" key="1">
    <citation type="submission" date="2020-08" db="EMBL/GenBank/DDBJ databases">
        <authorList>
            <person name="Koutsovoulos G."/>
            <person name="Danchin GJ E."/>
        </authorList>
    </citation>
    <scope>NUCLEOTIDE SEQUENCE [LARGE SCALE GENOMIC DNA]</scope>
</reference>
<dbReference type="Proteomes" id="UP000580250">
    <property type="component" value="Unassembled WGS sequence"/>
</dbReference>
<accession>A0A6V7WJ24</accession>